<comment type="subcellular location">
    <subcellularLocation>
        <location evidence="1">Membrane</location>
        <topology evidence="1">Single-pass type I membrane protein</topology>
    </subcellularLocation>
</comment>
<gene>
    <name evidence="10" type="primary">CYYR1</name>
</gene>
<name>A0A8P0TUL8_CANLF</name>
<feature type="transmembrane region" description="Helical" evidence="9">
    <location>
        <begin position="167"/>
        <end position="190"/>
    </location>
</feature>
<evidence type="ECO:0000256" key="9">
    <source>
        <dbReference type="SAM" id="Phobius"/>
    </source>
</evidence>
<feature type="region of interest" description="Disordered" evidence="8">
    <location>
        <begin position="237"/>
        <end position="277"/>
    </location>
</feature>
<sequence length="277" mass="29595">MKCEPGWPGTELPPLLPPERRGRRQRGLGRLGPRAPRAPRAPPPRLPRGSQGDGPGSPRPPSRELGRLPLSPPPPAPALPSLPPCLRSVRPSVRASWRAPSGHRRGWTRGGCPGAQGSCFRSWSCSLSAQRIALLSVAKTADLTAVMGPLPTAAPTTLILGISSRTAIAGIVFGIVFIMGVIAGIAICICMCMKNNRGTRVGVIRTTHINAISSYPVAPPPYSYDHEMEYCADLPPPYSPTPQASAQRSPPPPYPGNSRKQSFSQNRICANQRSCME</sequence>
<feature type="region of interest" description="Disordered" evidence="8">
    <location>
        <begin position="1"/>
        <end position="84"/>
    </location>
</feature>
<dbReference type="InterPro" id="IPR022640">
    <property type="entry name" value="CYYR1"/>
</dbReference>
<evidence type="ECO:0000256" key="4">
    <source>
        <dbReference type="ARBA" id="ARBA00022692"/>
    </source>
</evidence>
<evidence type="ECO:0000256" key="6">
    <source>
        <dbReference type="ARBA" id="ARBA00022989"/>
    </source>
</evidence>
<evidence type="ECO:0000256" key="5">
    <source>
        <dbReference type="ARBA" id="ARBA00022729"/>
    </source>
</evidence>
<dbReference type="PANTHER" id="PTHR38490:SF1">
    <property type="entry name" value="CYSTEINE AND TYROSINE-RICH PROTEIN 1"/>
    <property type="match status" value="1"/>
</dbReference>
<feature type="compositionally biased region" description="Pro residues" evidence="8">
    <location>
        <begin position="70"/>
        <end position="83"/>
    </location>
</feature>
<evidence type="ECO:0000256" key="7">
    <source>
        <dbReference type="ARBA" id="ARBA00023136"/>
    </source>
</evidence>
<organism evidence="10 11">
    <name type="scientific">Canis lupus familiaris</name>
    <name type="common">Dog</name>
    <name type="synonym">Canis familiaris</name>
    <dbReference type="NCBI Taxonomy" id="9615"/>
    <lineage>
        <taxon>Eukaryota</taxon>
        <taxon>Metazoa</taxon>
        <taxon>Chordata</taxon>
        <taxon>Craniata</taxon>
        <taxon>Vertebrata</taxon>
        <taxon>Euteleostomi</taxon>
        <taxon>Mammalia</taxon>
        <taxon>Eutheria</taxon>
        <taxon>Laurasiatheria</taxon>
        <taxon>Carnivora</taxon>
        <taxon>Caniformia</taxon>
        <taxon>Canidae</taxon>
        <taxon>Canis</taxon>
    </lineage>
</organism>
<keyword evidence="4 9" id="KW-0812">Transmembrane</keyword>
<keyword evidence="6 9" id="KW-1133">Transmembrane helix</keyword>
<protein>
    <recommendedName>
        <fullName evidence="3">Cysteine and tyrosine-rich protein 1</fullName>
    </recommendedName>
</protein>
<evidence type="ECO:0000256" key="1">
    <source>
        <dbReference type="ARBA" id="ARBA00004479"/>
    </source>
</evidence>
<evidence type="ECO:0000256" key="8">
    <source>
        <dbReference type="SAM" id="MobiDB-lite"/>
    </source>
</evidence>
<keyword evidence="5" id="KW-0732">Signal</keyword>
<reference evidence="10" key="2">
    <citation type="submission" date="2025-08" db="UniProtKB">
        <authorList>
            <consortium name="Ensembl"/>
        </authorList>
    </citation>
    <scope>IDENTIFICATION</scope>
</reference>
<reference evidence="10 11" key="1">
    <citation type="journal article" date="2005" name="Nature">
        <title>Genome sequence, comparative analysis and haplotype structure of the domestic dog.</title>
        <authorList>
            <consortium name="Broad Sequencing Platform"/>
            <person name="Lindblad-Toh K."/>
            <person name="Wade C.M."/>
            <person name="Mikkelsen T.S."/>
            <person name="Karlsson E.K."/>
            <person name="Jaffe D.B."/>
            <person name="Kamal M."/>
            <person name="Clamp M."/>
            <person name="Chang J.L."/>
            <person name="Kulbokas E.J. III"/>
            <person name="Zody M.C."/>
            <person name="Mauceli E."/>
            <person name="Xie X."/>
            <person name="Breen M."/>
            <person name="Wayne R.K."/>
            <person name="Ostrander E.A."/>
            <person name="Ponting C.P."/>
            <person name="Galibert F."/>
            <person name="Smith D.R."/>
            <person name="DeJong P.J."/>
            <person name="Kirkness E."/>
            <person name="Alvarez P."/>
            <person name="Biagi T."/>
            <person name="Brockman W."/>
            <person name="Butler J."/>
            <person name="Chin C.W."/>
            <person name="Cook A."/>
            <person name="Cuff J."/>
            <person name="Daly M.J."/>
            <person name="DeCaprio D."/>
            <person name="Gnerre S."/>
            <person name="Grabherr M."/>
            <person name="Kellis M."/>
            <person name="Kleber M."/>
            <person name="Bardeleben C."/>
            <person name="Goodstadt L."/>
            <person name="Heger A."/>
            <person name="Hitte C."/>
            <person name="Kim L."/>
            <person name="Koepfli K.P."/>
            <person name="Parker H.G."/>
            <person name="Pollinger J.P."/>
            <person name="Searle S.M."/>
            <person name="Sutter N.B."/>
            <person name="Thomas R."/>
            <person name="Webber C."/>
            <person name="Baldwin J."/>
            <person name="Abebe A."/>
            <person name="Abouelleil A."/>
            <person name="Aftuck L."/>
            <person name="Ait-Zahra M."/>
            <person name="Aldredge T."/>
            <person name="Allen N."/>
            <person name="An P."/>
            <person name="Anderson S."/>
            <person name="Antoine C."/>
            <person name="Arachchi H."/>
            <person name="Aslam A."/>
            <person name="Ayotte L."/>
            <person name="Bachantsang P."/>
            <person name="Barry A."/>
            <person name="Bayul T."/>
            <person name="Benamara M."/>
            <person name="Berlin A."/>
            <person name="Bessette D."/>
            <person name="Blitshteyn B."/>
            <person name="Bloom T."/>
            <person name="Blye J."/>
            <person name="Boguslavskiy L."/>
            <person name="Bonnet C."/>
            <person name="Boukhgalter B."/>
            <person name="Brown A."/>
            <person name="Cahill P."/>
            <person name="Calixte N."/>
            <person name="Camarata J."/>
            <person name="Cheshatsang Y."/>
            <person name="Chu J."/>
            <person name="Citroen M."/>
            <person name="Collymore A."/>
            <person name="Cooke P."/>
            <person name="Dawoe T."/>
            <person name="Daza R."/>
            <person name="Decktor K."/>
            <person name="DeGray S."/>
            <person name="Dhargay N."/>
            <person name="Dooley K."/>
            <person name="Dooley K."/>
            <person name="Dorje P."/>
            <person name="Dorjee K."/>
            <person name="Dorris L."/>
            <person name="Duffey N."/>
            <person name="Dupes A."/>
            <person name="Egbiremolen O."/>
            <person name="Elong R."/>
            <person name="Falk J."/>
            <person name="Farina A."/>
            <person name="Faro S."/>
            <person name="Ferguson D."/>
            <person name="Ferreira P."/>
            <person name="Fisher S."/>
            <person name="FitzGerald M."/>
            <person name="Foley K."/>
            <person name="Foley C."/>
            <person name="Franke A."/>
            <person name="Friedrich D."/>
            <person name="Gage D."/>
            <person name="Garber M."/>
            <person name="Gearin G."/>
            <person name="Giannoukos G."/>
            <person name="Goode T."/>
            <person name="Goyette A."/>
            <person name="Graham J."/>
            <person name="Grandbois E."/>
            <person name="Gyaltsen K."/>
            <person name="Hafez N."/>
            <person name="Hagopian D."/>
            <person name="Hagos B."/>
            <person name="Hall J."/>
            <person name="Healy C."/>
            <person name="Hegarty R."/>
            <person name="Honan T."/>
            <person name="Horn A."/>
            <person name="Houde N."/>
            <person name="Hughes L."/>
            <person name="Hunnicutt L."/>
            <person name="Husby M."/>
            <person name="Jester B."/>
            <person name="Jones C."/>
            <person name="Kamat A."/>
            <person name="Kanga B."/>
            <person name="Kells C."/>
            <person name="Khazanovich D."/>
            <person name="Kieu A.C."/>
            <person name="Kisner P."/>
            <person name="Kumar M."/>
            <person name="Lance K."/>
            <person name="Landers T."/>
            <person name="Lara M."/>
            <person name="Lee W."/>
            <person name="Leger J.P."/>
            <person name="Lennon N."/>
            <person name="Leuper L."/>
            <person name="LeVine S."/>
            <person name="Liu J."/>
            <person name="Liu X."/>
            <person name="Lokyitsang Y."/>
            <person name="Lokyitsang T."/>
            <person name="Lui A."/>
            <person name="Macdonald J."/>
            <person name="Major J."/>
            <person name="Marabella R."/>
            <person name="Maru K."/>
            <person name="Matthews C."/>
            <person name="McDonough S."/>
            <person name="Mehta T."/>
            <person name="Meldrim J."/>
            <person name="Melnikov A."/>
            <person name="Meneus L."/>
            <person name="Mihalev A."/>
            <person name="Mihova T."/>
            <person name="Miller K."/>
            <person name="Mittelman R."/>
            <person name="Mlenga V."/>
            <person name="Mulrain L."/>
            <person name="Munson G."/>
            <person name="Navidi A."/>
            <person name="Naylor J."/>
            <person name="Nguyen T."/>
            <person name="Nguyen N."/>
            <person name="Nguyen C."/>
            <person name="Nguyen T."/>
            <person name="Nicol R."/>
            <person name="Norbu N."/>
            <person name="Norbu C."/>
            <person name="Novod N."/>
            <person name="Nyima T."/>
            <person name="Olandt P."/>
            <person name="O'Neill B."/>
            <person name="O'Neill K."/>
            <person name="Osman S."/>
            <person name="Oyono L."/>
            <person name="Patti C."/>
            <person name="Perrin D."/>
            <person name="Phunkhang P."/>
            <person name="Pierre F."/>
            <person name="Priest M."/>
            <person name="Rachupka A."/>
            <person name="Raghuraman S."/>
            <person name="Rameau R."/>
            <person name="Ray V."/>
            <person name="Raymond C."/>
            <person name="Rege F."/>
            <person name="Rise C."/>
            <person name="Rogers J."/>
            <person name="Rogov P."/>
            <person name="Sahalie J."/>
            <person name="Settipalli S."/>
            <person name="Sharpe T."/>
            <person name="Shea T."/>
            <person name="Sheehan M."/>
            <person name="Sherpa N."/>
            <person name="Shi J."/>
            <person name="Shih D."/>
            <person name="Sloan J."/>
            <person name="Smith C."/>
            <person name="Sparrow T."/>
            <person name="Stalker J."/>
            <person name="Stange-Thomann N."/>
            <person name="Stavropoulos S."/>
            <person name="Stone C."/>
            <person name="Stone S."/>
            <person name="Sykes S."/>
            <person name="Tchuinga P."/>
            <person name="Tenzing P."/>
            <person name="Tesfaye S."/>
            <person name="Thoulutsang D."/>
            <person name="Thoulutsang Y."/>
            <person name="Topham K."/>
            <person name="Topping I."/>
            <person name="Tsamla T."/>
            <person name="Vassiliev H."/>
            <person name="Venkataraman V."/>
            <person name="Vo A."/>
            <person name="Wangchuk T."/>
            <person name="Wangdi T."/>
            <person name="Weiand M."/>
            <person name="Wilkinson J."/>
            <person name="Wilson A."/>
            <person name="Yadav S."/>
            <person name="Yang S."/>
            <person name="Yang X."/>
            <person name="Young G."/>
            <person name="Yu Q."/>
            <person name="Zainoun J."/>
            <person name="Zembek L."/>
            <person name="Zimmer A."/>
            <person name="Lander E.S."/>
        </authorList>
    </citation>
    <scope>NUCLEOTIDE SEQUENCE [LARGE SCALE GENOMIC DNA]</scope>
    <source>
        <strain evidence="10">Boxer</strain>
    </source>
</reference>
<dbReference type="Pfam" id="PF10873">
    <property type="entry name" value="CYYR1"/>
    <property type="match status" value="1"/>
</dbReference>
<dbReference type="Ensembl" id="ENSCAFT00000096834.1">
    <property type="protein sequence ID" value="ENSCAFP00000074790.1"/>
    <property type="gene ID" value="ENSCAFG00000031264.3"/>
</dbReference>
<evidence type="ECO:0000256" key="2">
    <source>
        <dbReference type="ARBA" id="ARBA00009401"/>
    </source>
</evidence>
<dbReference type="FunCoup" id="A0A8P0TUL8">
    <property type="interactions" value="4"/>
</dbReference>
<comment type="similarity">
    <text evidence="2">Belongs to the CYYR1 family.</text>
</comment>
<evidence type="ECO:0000256" key="3">
    <source>
        <dbReference type="ARBA" id="ARBA00016494"/>
    </source>
</evidence>
<keyword evidence="7 9" id="KW-0472">Membrane</keyword>
<dbReference type="Proteomes" id="UP000002254">
    <property type="component" value="Chromosome 31"/>
</dbReference>
<proteinExistence type="inferred from homology"/>
<evidence type="ECO:0000313" key="11">
    <source>
        <dbReference type="Proteomes" id="UP000002254"/>
    </source>
</evidence>
<dbReference type="AlphaFoldDB" id="A0A8P0TUL8"/>
<evidence type="ECO:0000313" key="10">
    <source>
        <dbReference type="Ensembl" id="ENSCAFP00000074790.1"/>
    </source>
</evidence>
<dbReference type="GO" id="GO:0016020">
    <property type="term" value="C:membrane"/>
    <property type="evidence" value="ECO:0007669"/>
    <property type="project" value="UniProtKB-SubCell"/>
</dbReference>
<accession>A0A8P0TUL8</accession>
<dbReference type="PANTHER" id="PTHR38490">
    <property type="entry name" value="CYSTEINE AND TYROSINE-RICH PROTEIN 1"/>
    <property type="match status" value="1"/>
</dbReference>
<feature type="compositionally biased region" description="Polar residues" evidence="8">
    <location>
        <begin position="258"/>
        <end position="277"/>
    </location>
</feature>
<dbReference type="OrthoDB" id="8920103at2759"/>
<feature type="compositionally biased region" description="Low complexity" evidence="8">
    <location>
        <begin position="1"/>
        <end position="13"/>
    </location>
</feature>